<organism evidence="1">
    <name type="scientific">Micrurus spixii</name>
    <name type="common">Amazon coral snake</name>
    <dbReference type="NCBI Taxonomy" id="129469"/>
    <lineage>
        <taxon>Eukaryota</taxon>
        <taxon>Metazoa</taxon>
        <taxon>Chordata</taxon>
        <taxon>Craniata</taxon>
        <taxon>Vertebrata</taxon>
        <taxon>Euteleostomi</taxon>
        <taxon>Lepidosauria</taxon>
        <taxon>Squamata</taxon>
        <taxon>Bifurcata</taxon>
        <taxon>Unidentata</taxon>
        <taxon>Episquamata</taxon>
        <taxon>Toxicofera</taxon>
        <taxon>Serpentes</taxon>
        <taxon>Colubroidea</taxon>
        <taxon>Elapidae</taxon>
        <taxon>Elapinae</taxon>
        <taxon>Micrurus</taxon>
    </lineage>
</organism>
<name>A0A2D4MW06_9SAUR</name>
<reference evidence="1" key="2">
    <citation type="submission" date="2017-11" db="EMBL/GenBank/DDBJ databases">
        <title>Coralsnake Venomics: Analyses of Venom Gland Transcriptomes and Proteomes of Six Brazilian Taxa.</title>
        <authorList>
            <person name="Aird S.D."/>
            <person name="Jorge da Silva N."/>
            <person name="Qiu L."/>
            <person name="Villar-Briones A."/>
            <person name="Aparecida-Saddi V."/>
            <person name="Campos-Telles M.P."/>
            <person name="Grau M."/>
            <person name="Mikheyev A.S."/>
        </authorList>
    </citation>
    <scope>NUCLEOTIDE SEQUENCE</scope>
    <source>
        <tissue evidence="1">Venom_gland</tissue>
    </source>
</reference>
<proteinExistence type="predicted"/>
<accession>A0A2D4MW06</accession>
<evidence type="ECO:0000313" key="1">
    <source>
        <dbReference type="EMBL" id="LAB36893.1"/>
    </source>
</evidence>
<dbReference type="EMBL" id="IACM01124610">
    <property type="protein sequence ID" value="LAB36893.1"/>
    <property type="molecule type" value="Transcribed_RNA"/>
</dbReference>
<dbReference type="AlphaFoldDB" id="A0A2D4MW06"/>
<reference evidence="1" key="1">
    <citation type="submission" date="2017-07" db="EMBL/GenBank/DDBJ databases">
        <authorList>
            <person name="Mikheyev A."/>
            <person name="Grau M."/>
        </authorList>
    </citation>
    <scope>NUCLEOTIDE SEQUENCE</scope>
    <source>
        <tissue evidence="1">Venom_gland</tissue>
    </source>
</reference>
<sequence>MWALIETSHAFVGHKSPFLSHKANLFTQSSVSRRFGSSVRYVPDCEGFYFPTIVLKNNFLMPNGTLPQRAMWSVAVSSCNRVYVFLGVRSVAHNGISKHEWVGGRSDRIWDE</sequence>
<protein>
    <submittedName>
        <fullName evidence="1">Uncharacterized protein</fullName>
    </submittedName>
</protein>